<dbReference type="PANTHER" id="PTHR43798">
    <property type="entry name" value="MONOACYLGLYCEROL LIPASE"/>
    <property type="match status" value="1"/>
</dbReference>
<dbReference type="Pfam" id="PF12697">
    <property type="entry name" value="Abhydrolase_6"/>
    <property type="match status" value="1"/>
</dbReference>
<dbReference type="InterPro" id="IPR029058">
    <property type="entry name" value="AB_hydrolase_fold"/>
</dbReference>
<dbReference type="SUPFAM" id="SSF53474">
    <property type="entry name" value="alpha/beta-Hydrolases"/>
    <property type="match status" value="1"/>
</dbReference>
<dbReference type="AlphaFoldDB" id="N6V7U4"/>
<dbReference type="Gene3D" id="3.40.50.1820">
    <property type="entry name" value="alpha/beta hydrolase"/>
    <property type="match status" value="1"/>
</dbReference>
<reference evidence="2 3" key="1">
    <citation type="journal article" date="2012" name="BMC Genomics">
        <title>Genomic basis of broad host range and environmental adaptability of Rhizobium tropici CIAT 899 and Rhizobium sp. PRF 81 which are used in inoculants for common bean (Phaseolus vulgaris L.).</title>
        <authorList>
            <person name="Ormeno-Orrillo E."/>
            <person name="Menna P."/>
            <person name="Almeida L.G."/>
            <person name="Ollero F.J."/>
            <person name="Nicolas M.F."/>
            <person name="Pains Rodrigues E."/>
            <person name="Shigueyoshi Nakatani A."/>
            <person name="Silva Batista J.S."/>
            <person name="Oliveira Chueire L.M."/>
            <person name="Souza R.C."/>
            <person name="Ribeiro Vasconcelos A.T."/>
            <person name="Megias M."/>
            <person name="Hungria M."/>
            <person name="Martinez-Romero E."/>
        </authorList>
    </citation>
    <scope>NUCLEOTIDE SEQUENCE [LARGE SCALE GENOMIC DNA]</scope>
    <source>
        <strain evidence="2 3">PRF 81</strain>
    </source>
</reference>
<sequence>MLPFSGGRAMAYRFNGGAKGPRKRYLVVHGWGSSSEYMSELTAFLASTGAEVISLDLPGHGRSAGRFLNVYLAISAISAASARFGAFDAAIGHSFGGACLALASAGFLPRIDPIETKKLVLIGAPSAMGWLFKDFGRVMRLRPQVQTELEAEVGRITGRALAAYDEPRSMLDPSRPVLIIHAEDDKEVSADHARAYAAQGEHVRLFWANGFGHRRIVGAVPVFEAIEAFLAEADKTEKSLESDDRTVLSIYRIPVRRSS</sequence>
<dbReference type="PATRIC" id="fig|363754.4.peg.766"/>
<dbReference type="PANTHER" id="PTHR43798:SF5">
    <property type="entry name" value="MONOACYLGLYCEROL LIPASE ABHD6"/>
    <property type="match status" value="1"/>
</dbReference>
<evidence type="ECO:0000313" key="2">
    <source>
        <dbReference type="EMBL" id="ENN89256.1"/>
    </source>
</evidence>
<protein>
    <recommendedName>
        <fullName evidence="1">AB hydrolase-1 domain-containing protein</fullName>
    </recommendedName>
</protein>
<name>N6V7U4_9HYPH</name>
<dbReference type="GO" id="GO:0016020">
    <property type="term" value="C:membrane"/>
    <property type="evidence" value="ECO:0007669"/>
    <property type="project" value="TreeGrafter"/>
</dbReference>
<gene>
    <name evidence="2" type="ORF">RHSP_51580</name>
</gene>
<dbReference type="Proteomes" id="UP000012429">
    <property type="component" value="Unassembled WGS sequence"/>
</dbReference>
<accession>N6V7U4</accession>
<dbReference type="EMBL" id="AQHN01000010">
    <property type="protein sequence ID" value="ENN89256.1"/>
    <property type="molecule type" value="Genomic_DNA"/>
</dbReference>
<proteinExistence type="predicted"/>
<dbReference type="GO" id="GO:0047372">
    <property type="term" value="F:monoacylglycerol lipase activity"/>
    <property type="evidence" value="ECO:0007669"/>
    <property type="project" value="TreeGrafter"/>
</dbReference>
<evidence type="ECO:0000259" key="1">
    <source>
        <dbReference type="Pfam" id="PF12697"/>
    </source>
</evidence>
<keyword evidence="3" id="KW-1185">Reference proteome</keyword>
<evidence type="ECO:0000313" key="3">
    <source>
        <dbReference type="Proteomes" id="UP000012429"/>
    </source>
</evidence>
<comment type="caution">
    <text evidence="2">The sequence shown here is derived from an EMBL/GenBank/DDBJ whole genome shotgun (WGS) entry which is preliminary data.</text>
</comment>
<dbReference type="GO" id="GO:0046464">
    <property type="term" value="P:acylglycerol catabolic process"/>
    <property type="evidence" value="ECO:0007669"/>
    <property type="project" value="TreeGrafter"/>
</dbReference>
<organism evidence="2 3">
    <name type="scientific">Rhizobium freirei PRF 81</name>
    <dbReference type="NCBI Taxonomy" id="363754"/>
    <lineage>
        <taxon>Bacteria</taxon>
        <taxon>Pseudomonadati</taxon>
        <taxon>Pseudomonadota</taxon>
        <taxon>Alphaproteobacteria</taxon>
        <taxon>Hyphomicrobiales</taxon>
        <taxon>Rhizobiaceae</taxon>
        <taxon>Rhizobium/Agrobacterium group</taxon>
        <taxon>Rhizobium</taxon>
    </lineage>
</organism>
<dbReference type="InterPro" id="IPR050266">
    <property type="entry name" value="AB_hydrolase_sf"/>
</dbReference>
<feature type="domain" description="AB hydrolase-1" evidence="1">
    <location>
        <begin position="26"/>
        <end position="198"/>
    </location>
</feature>
<dbReference type="STRING" id="363754.RHSP_51580"/>
<dbReference type="InterPro" id="IPR000073">
    <property type="entry name" value="AB_hydrolase_1"/>
</dbReference>